<feature type="compositionally biased region" description="Pro residues" evidence="1">
    <location>
        <begin position="249"/>
        <end position="265"/>
    </location>
</feature>
<feature type="region of interest" description="Disordered" evidence="1">
    <location>
        <begin position="120"/>
        <end position="311"/>
    </location>
</feature>
<dbReference type="RefSeq" id="XP_053065131.1">
    <property type="nucleotide sequence ID" value="XM_053209156.1"/>
</dbReference>
<keyword evidence="2" id="KW-1185">Reference proteome</keyword>
<feature type="compositionally biased region" description="Low complexity" evidence="1">
    <location>
        <begin position="174"/>
        <end position="202"/>
    </location>
</feature>
<accession>A0ABM3P0C7</accession>
<dbReference type="GeneID" id="128312987"/>
<feature type="compositionally biased region" description="Basic residues" evidence="1">
    <location>
        <begin position="277"/>
        <end position="287"/>
    </location>
</feature>
<sequence length="408" mass="44281">MEGCYLHNPATPPSRAEAGEAPARPRARLARGAAVPRNNVLSPPTPTRFFGVQGLERSCFQKNICIDRGVLYLLQSTVKKLETQGQREAEGTLWGEPDAVPRGLEKFRVGREGWESPLLAPGASGAAWPAATSRSPPPSRPFLFRRGPALGVAASRPRDPEREVRRRRRRRPRAPSGGHAPAARAAPGVPLAPPGLCGPRLLPSRRRGRSPSRLARAGRTPGAEGSHLLPGLRGAANIQRRPGPAAPRRIPPALPPPPPPPPPRPRSATARLLLRGPFRRRRARTRGRAPPGRRGPPRGPKEGRGRLKGWKKPPLLSTPFLLSIKDIWPLPPASPFFGVSSPGCEFRGDGKPFLQKLPIRPVKPAGQKVLFKKGTTRRKKRSTFPGQKNSLALEPSWSSEGGMRVARV</sequence>
<feature type="compositionally biased region" description="Low complexity" evidence="1">
    <location>
        <begin position="13"/>
        <end position="24"/>
    </location>
</feature>
<dbReference type="Proteomes" id="UP001652583">
    <property type="component" value="Chromosome E4"/>
</dbReference>
<proteinExistence type="predicted"/>
<reference evidence="3" key="1">
    <citation type="submission" date="2025-08" db="UniProtKB">
        <authorList>
            <consortium name="RefSeq"/>
        </authorList>
    </citation>
    <scope>IDENTIFICATION</scope>
    <source>
        <tissue evidence="3">Blood</tissue>
    </source>
</reference>
<feature type="compositionally biased region" description="Low complexity" evidence="1">
    <location>
        <begin position="120"/>
        <end position="134"/>
    </location>
</feature>
<feature type="region of interest" description="Disordered" evidence="1">
    <location>
        <begin position="373"/>
        <end position="408"/>
    </location>
</feature>
<name>A0ABM3P0C7_ACIJB</name>
<evidence type="ECO:0000313" key="3">
    <source>
        <dbReference type="RefSeq" id="XP_053065131.1"/>
    </source>
</evidence>
<organism evidence="2 3">
    <name type="scientific">Acinonyx jubatus</name>
    <name type="common">Cheetah</name>
    <dbReference type="NCBI Taxonomy" id="32536"/>
    <lineage>
        <taxon>Eukaryota</taxon>
        <taxon>Metazoa</taxon>
        <taxon>Chordata</taxon>
        <taxon>Craniata</taxon>
        <taxon>Vertebrata</taxon>
        <taxon>Euteleostomi</taxon>
        <taxon>Mammalia</taxon>
        <taxon>Eutheria</taxon>
        <taxon>Laurasiatheria</taxon>
        <taxon>Carnivora</taxon>
        <taxon>Feliformia</taxon>
        <taxon>Felidae</taxon>
        <taxon>Felinae</taxon>
        <taxon>Acinonyx</taxon>
    </lineage>
</organism>
<protein>
    <submittedName>
        <fullName evidence="3">Basic proline-rich protein-like</fullName>
    </submittedName>
</protein>
<feature type="compositionally biased region" description="Basic residues" evidence="1">
    <location>
        <begin position="373"/>
        <end position="382"/>
    </location>
</feature>
<evidence type="ECO:0000256" key="1">
    <source>
        <dbReference type="SAM" id="MobiDB-lite"/>
    </source>
</evidence>
<feature type="region of interest" description="Disordered" evidence="1">
    <location>
        <begin position="1"/>
        <end position="24"/>
    </location>
</feature>
<gene>
    <name evidence="3" type="primary">LOC128312987</name>
</gene>
<evidence type="ECO:0000313" key="2">
    <source>
        <dbReference type="Proteomes" id="UP001652583"/>
    </source>
</evidence>
<feature type="compositionally biased region" description="Low complexity" evidence="1">
    <location>
        <begin position="266"/>
        <end position="276"/>
    </location>
</feature>